<dbReference type="EMBL" id="OX336137">
    <property type="protein sequence ID" value="CAI2719617.1"/>
    <property type="molecule type" value="Genomic_DNA"/>
</dbReference>
<feature type="transmembrane region" description="Helical" evidence="1">
    <location>
        <begin position="43"/>
        <end position="66"/>
    </location>
</feature>
<evidence type="ECO:0000313" key="3">
    <source>
        <dbReference type="Proteomes" id="UP001157733"/>
    </source>
</evidence>
<evidence type="ECO:0000256" key="1">
    <source>
        <dbReference type="SAM" id="Phobius"/>
    </source>
</evidence>
<dbReference type="Proteomes" id="UP001157733">
    <property type="component" value="Chromosome"/>
</dbReference>
<feature type="transmembrane region" description="Helical" evidence="1">
    <location>
        <begin position="20"/>
        <end position="36"/>
    </location>
</feature>
<keyword evidence="1" id="KW-0472">Membrane</keyword>
<keyword evidence="1" id="KW-1133">Transmembrane helix</keyword>
<proteinExistence type="predicted"/>
<reference evidence="2 3" key="1">
    <citation type="submission" date="2022-09" db="EMBL/GenBank/DDBJ databases">
        <authorList>
            <person name="Kop L."/>
        </authorList>
    </citation>
    <scope>NUCLEOTIDE SEQUENCE [LARGE SCALE GENOMIC DNA]</scope>
    <source>
        <strain evidence="2 3">347</strain>
    </source>
</reference>
<feature type="transmembrane region" description="Helical" evidence="1">
    <location>
        <begin position="72"/>
        <end position="92"/>
    </location>
</feature>
<evidence type="ECO:0000313" key="2">
    <source>
        <dbReference type="EMBL" id="CAI2719617.1"/>
    </source>
</evidence>
<keyword evidence="1" id="KW-0812">Transmembrane</keyword>
<protein>
    <submittedName>
        <fullName evidence="2">Uncharacterized protein</fullName>
    </submittedName>
</protein>
<sequence length="97" mass="11028">MNMMVEVTKYFSQLNLSFPLQQLGPILAIVGLLLIWGKYKTAVWTGFLSWMYLAVSTNKLTLIAMLQSPPTSVIVVMFLTMVTGFLLLFTFVHQSHR</sequence>
<accession>A0ABN8W0T0</accession>
<keyword evidence="3" id="KW-1185">Reference proteome</keyword>
<name>A0ABN8W0T0_9BACT</name>
<dbReference type="RefSeq" id="WP_282012437.1">
    <property type="nucleotide sequence ID" value="NZ_OX336137.1"/>
</dbReference>
<gene>
    <name evidence="2" type="ORF">NSPWAT_2761</name>
</gene>
<organism evidence="2 3">
    <name type="scientific">Nitrospina watsonii</name>
    <dbReference type="NCBI Taxonomy" id="1323948"/>
    <lineage>
        <taxon>Bacteria</taxon>
        <taxon>Pseudomonadati</taxon>
        <taxon>Nitrospinota/Tectimicrobiota group</taxon>
        <taxon>Nitrospinota</taxon>
        <taxon>Nitrospinia</taxon>
        <taxon>Nitrospinales</taxon>
        <taxon>Nitrospinaceae</taxon>
        <taxon>Nitrospina</taxon>
    </lineage>
</organism>